<comment type="caution">
    <text evidence="3">The sequence shown here is derived from an EMBL/GenBank/DDBJ whole genome shotgun (WGS) entry which is preliminary data.</text>
</comment>
<keyword evidence="1" id="KW-0175">Coiled coil</keyword>
<feature type="domain" description="PHA accumulation regulator DNA-binding N-terminal" evidence="2">
    <location>
        <begin position="4"/>
        <end position="61"/>
    </location>
</feature>
<reference evidence="3 4" key="1">
    <citation type="submission" date="2020-08" db="EMBL/GenBank/DDBJ databases">
        <title>Bridging the membrane lipid divide: bacteria of the FCB group superphylum have the potential to synthesize archaeal ether lipids.</title>
        <authorList>
            <person name="Villanueva L."/>
            <person name="Von Meijenfeldt F.A.B."/>
            <person name="Westbye A.B."/>
            <person name="Yadav S."/>
            <person name="Hopmans E.C."/>
            <person name="Dutilh B.E."/>
            <person name="Sinninghe Damste J.S."/>
        </authorList>
    </citation>
    <scope>NUCLEOTIDE SEQUENCE [LARGE SCALE GENOMIC DNA]</scope>
    <source>
        <strain evidence="3">NIOZ-UU27</strain>
    </source>
</reference>
<evidence type="ECO:0000259" key="2">
    <source>
        <dbReference type="Pfam" id="PF07879"/>
    </source>
</evidence>
<protein>
    <recommendedName>
        <fullName evidence="2">PHA accumulation regulator DNA-binding N-terminal domain-containing protein</fullName>
    </recommendedName>
</protein>
<evidence type="ECO:0000313" key="3">
    <source>
        <dbReference type="EMBL" id="MBC8179400.1"/>
    </source>
</evidence>
<name>A0A8J6N463_9DELT</name>
<dbReference type="Pfam" id="PF07879">
    <property type="entry name" value="PHB_acc_N"/>
    <property type="match status" value="1"/>
</dbReference>
<proteinExistence type="predicted"/>
<sequence>MHKIKRYANRKLYDVTDKKYITLDQISKLIKSGEEITVVDNKTGKDLTAATVSQILARDKKGKTDDVASGVVVQLLRKGPGTLVDYGKKYVSLWDRALTMADEEIDKLVDRLVREKELTRSEGSKFKKEISGRADDLRNWIGEKIDQRIDEVLNIMNLATREQTVDLTARIDALTRKVNKLEKSLSKKAVKVPKVS</sequence>
<dbReference type="EMBL" id="JACNJD010000382">
    <property type="protein sequence ID" value="MBC8179400.1"/>
    <property type="molecule type" value="Genomic_DNA"/>
</dbReference>
<evidence type="ECO:0000256" key="1">
    <source>
        <dbReference type="SAM" id="Coils"/>
    </source>
</evidence>
<organism evidence="3 4">
    <name type="scientific">Candidatus Desulfacyla euxinica</name>
    <dbReference type="NCBI Taxonomy" id="2841693"/>
    <lineage>
        <taxon>Bacteria</taxon>
        <taxon>Deltaproteobacteria</taxon>
        <taxon>Candidatus Desulfacyla</taxon>
    </lineage>
</organism>
<evidence type="ECO:0000313" key="4">
    <source>
        <dbReference type="Proteomes" id="UP000650524"/>
    </source>
</evidence>
<dbReference type="AlphaFoldDB" id="A0A8J6N463"/>
<gene>
    <name evidence="3" type="ORF">H8E19_18500</name>
</gene>
<dbReference type="Proteomes" id="UP000650524">
    <property type="component" value="Unassembled WGS sequence"/>
</dbReference>
<accession>A0A8J6N463</accession>
<dbReference type="InterPro" id="IPR012909">
    <property type="entry name" value="PHA_DNA-bd_N"/>
</dbReference>
<feature type="coiled-coil region" evidence="1">
    <location>
        <begin position="164"/>
        <end position="191"/>
    </location>
</feature>